<sequence>MSPFTTSERTKETNPQKLAKNSFGPAQLDSSHSKGVVLHSVPNSISNSVHLKVCGLPQLTHTIPLQNCRVCVAIPVRNEAETLPAVIKALAQQIDAAGNPLDSTLYEVLILANNCSDRTVHICESLRECYPQLQLHIIDIYLPKADAYVGKVRQMVMDEAYRRLSLIGLQNRIIASTDGDTRVSPSWISALIREFDLGVEAVGGRIITRRAAEPGMRSDISLYYLRRLGHEYLSAQLECLIDPQIHDSWPRHSQYNGANMSVLATMYGQIGGMPLVQDEEDVALYQQLKRADAKIRHSLNVQVFTSARQQGRATGGLSKLLQALAHSSRKRQAHLAELPQITESRFLLRQQLRQIWSAVHQGQCFEIRPYERTAELLAKQLGLCPTHLRQAVEETATFGRLVEAIANYQKQKLDLQQLLKATTEISRANMQLRARIQAIRQKQNSFEQDNPYIILQTLQQIQAIPLFSFTR</sequence>
<comment type="caution">
    <text evidence="13">The sequence shown here is derived from an EMBL/GenBank/DDBJ whole genome shotgun (WGS) entry which is preliminary data.</text>
</comment>
<dbReference type="AlphaFoldDB" id="A0A0P8DCM8"/>
<comment type="subcellular location">
    <subcellularLocation>
        <location evidence="1">Cell membrane</location>
    </subcellularLocation>
</comment>
<evidence type="ECO:0000256" key="8">
    <source>
        <dbReference type="ARBA" id="ARBA00038120"/>
    </source>
</evidence>
<name>A0A0P8DCM8_9CYAN</name>
<dbReference type="PANTHER" id="PTHR43646:SF2">
    <property type="entry name" value="GLYCOSYLTRANSFERASE 2-LIKE DOMAIN-CONTAINING PROTEIN"/>
    <property type="match status" value="1"/>
</dbReference>
<dbReference type="SUPFAM" id="SSF53448">
    <property type="entry name" value="Nucleotide-diphospho-sugar transferases"/>
    <property type="match status" value="1"/>
</dbReference>
<reference evidence="13 14" key="1">
    <citation type="submission" date="2015-09" db="EMBL/GenBank/DDBJ databases">
        <title>Identification and resolution of microdiversity through metagenomic sequencing of parallel consortia.</title>
        <authorList>
            <person name="Nelson W.C."/>
            <person name="Romine M.F."/>
            <person name="Lindemann S.R."/>
        </authorList>
    </citation>
    <scope>NUCLEOTIDE SEQUENCE [LARGE SCALE GENOMIC DNA]</scope>
    <source>
        <strain evidence="13">Ana</strain>
    </source>
</reference>
<protein>
    <recommendedName>
        <fullName evidence="9">4,4'-diaponeurosporenoate glycosyltransferase</fullName>
    </recommendedName>
</protein>
<keyword evidence="4 13" id="KW-0808">Transferase</keyword>
<keyword evidence="2" id="KW-1003">Cell membrane</keyword>
<dbReference type="PATRIC" id="fig|1666911.3.peg.1199"/>
<comment type="pathway">
    <text evidence="7">Carotenoid biosynthesis; staphyloxanthin biosynthesis; staphyloxanthin from farnesyl diphosphate: step 4/5.</text>
</comment>
<dbReference type="Proteomes" id="UP000050465">
    <property type="component" value="Unassembled WGS sequence"/>
</dbReference>
<evidence type="ECO:0000256" key="9">
    <source>
        <dbReference type="ARBA" id="ARBA00040345"/>
    </source>
</evidence>
<evidence type="ECO:0000256" key="5">
    <source>
        <dbReference type="ARBA" id="ARBA00023136"/>
    </source>
</evidence>
<evidence type="ECO:0000256" key="3">
    <source>
        <dbReference type="ARBA" id="ARBA00022676"/>
    </source>
</evidence>
<proteinExistence type="inferred from homology"/>
<dbReference type="GO" id="GO:0016757">
    <property type="term" value="F:glycosyltransferase activity"/>
    <property type="evidence" value="ECO:0007669"/>
    <property type="project" value="UniProtKB-KW"/>
</dbReference>
<dbReference type="InterPro" id="IPR029044">
    <property type="entry name" value="Nucleotide-diphossugar_trans"/>
</dbReference>
<feature type="region of interest" description="Disordered" evidence="11">
    <location>
        <begin position="1"/>
        <end position="27"/>
    </location>
</feature>
<evidence type="ECO:0000256" key="11">
    <source>
        <dbReference type="SAM" id="MobiDB-lite"/>
    </source>
</evidence>
<evidence type="ECO:0000313" key="14">
    <source>
        <dbReference type="Proteomes" id="UP000050465"/>
    </source>
</evidence>
<evidence type="ECO:0000256" key="10">
    <source>
        <dbReference type="SAM" id="Coils"/>
    </source>
</evidence>
<evidence type="ECO:0000256" key="7">
    <source>
        <dbReference type="ARBA" id="ARBA00037904"/>
    </source>
</evidence>
<evidence type="ECO:0000256" key="4">
    <source>
        <dbReference type="ARBA" id="ARBA00022679"/>
    </source>
</evidence>
<organism evidence="13 14">
    <name type="scientific">Phormidesmis priestleyi Ana</name>
    <dbReference type="NCBI Taxonomy" id="1666911"/>
    <lineage>
        <taxon>Bacteria</taxon>
        <taxon>Bacillati</taxon>
        <taxon>Cyanobacteriota</taxon>
        <taxon>Cyanophyceae</taxon>
        <taxon>Leptolyngbyales</taxon>
        <taxon>Leptolyngbyaceae</taxon>
        <taxon>Phormidesmis</taxon>
    </lineage>
</organism>
<keyword evidence="3" id="KW-0328">Glycosyltransferase</keyword>
<keyword evidence="5" id="KW-0472">Membrane</keyword>
<evidence type="ECO:0000256" key="2">
    <source>
        <dbReference type="ARBA" id="ARBA00022475"/>
    </source>
</evidence>
<keyword evidence="10" id="KW-0175">Coiled coil</keyword>
<dbReference type="PANTHER" id="PTHR43646">
    <property type="entry name" value="GLYCOSYLTRANSFERASE"/>
    <property type="match status" value="1"/>
</dbReference>
<gene>
    <name evidence="13" type="ORF">HLUCCA11_17155</name>
</gene>
<dbReference type="EMBL" id="LJZR01000026">
    <property type="protein sequence ID" value="KPQ33883.1"/>
    <property type="molecule type" value="Genomic_DNA"/>
</dbReference>
<feature type="coiled-coil region" evidence="10">
    <location>
        <begin position="401"/>
        <end position="449"/>
    </location>
</feature>
<evidence type="ECO:0000256" key="6">
    <source>
        <dbReference type="ARBA" id="ARBA00037281"/>
    </source>
</evidence>
<dbReference type="STRING" id="1666911.HLUCCA11_17155"/>
<evidence type="ECO:0000256" key="1">
    <source>
        <dbReference type="ARBA" id="ARBA00004236"/>
    </source>
</evidence>
<dbReference type="InterPro" id="IPR001173">
    <property type="entry name" value="Glyco_trans_2-like"/>
</dbReference>
<comment type="similarity">
    <text evidence="8">Belongs to the glycosyltransferase 2 family. CrtQ subfamily.</text>
</comment>
<evidence type="ECO:0000259" key="12">
    <source>
        <dbReference type="Pfam" id="PF00535"/>
    </source>
</evidence>
<dbReference type="GO" id="GO:0005886">
    <property type="term" value="C:plasma membrane"/>
    <property type="evidence" value="ECO:0007669"/>
    <property type="project" value="UniProtKB-SubCell"/>
</dbReference>
<comment type="function">
    <text evidence="6">Catalyzes the glycosylation of 4,4'-diaponeurosporenoate, i.e. the esterification of glucose at the C1'' position with the carboxyl group of 4,4'-diaponeurosporenic acid, to form glycosyl-4,4'-diaponeurosporenoate. This is a step in the biosynthesis of staphyloxanthin, an orange pigment present in most staphylococci strains.</text>
</comment>
<feature type="domain" description="Glycosyltransferase 2-like" evidence="12">
    <location>
        <begin position="71"/>
        <end position="220"/>
    </location>
</feature>
<accession>A0A0P8DCM8</accession>
<dbReference type="Pfam" id="PF00535">
    <property type="entry name" value="Glycos_transf_2"/>
    <property type="match status" value="1"/>
</dbReference>
<evidence type="ECO:0000313" key="13">
    <source>
        <dbReference type="EMBL" id="KPQ33883.1"/>
    </source>
</evidence>
<dbReference type="Gene3D" id="3.90.550.10">
    <property type="entry name" value="Spore Coat Polysaccharide Biosynthesis Protein SpsA, Chain A"/>
    <property type="match status" value="1"/>
</dbReference>